<name>A0A3N4I6H4_ASCIM</name>
<dbReference type="PROSITE" id="PS50192">
    <property type="entry name" value="T_SNARE"/>
    <property type="match status" value="1"/>
</dbReference>
<dbReference type="AlphaFoldDB" id="A0A3N4I6H4"/>
<dbReference type="GO" id="GO:0012505">
    <property type="term" value="C:endomembrane system"/>
    <property type="evidence" value="ECO:0007669"/>
    <property type="project" value="TreeGrafter"/>
</dbReference>
<dbReference type="Gene3D" id="1.20.5.110">
    <property type="match status" value="1"/>
</dbReference>
<evidence type="ECO:0000256" key="1">
    <source>
        <dbReference type="ARBA" id="ARBA00004211"/>
    </source>
</evidence>
<dbReference type="InterPro" id="IPR010989">
    <property type="entry name" value="SNARE"/>
</dbReference>
<gene>
    <name evidence="7" type="ORF">BJ508DRAFT_137632</name>
</gene>
<feature type="region of interest" description="Disordered" evidence="4">
    <location>
        <begin position="113"/>
        <end position="140"/>
    </location>
</feature>
<dbReference type="PANTHER" id="PTHR19957">
    <property type="entry name" value="SYNTAXIN"/>
    <property type="match status" value="1"/>
</dbReference>
<dbReference type="SUPFAM" id="SSF47661">
    <property type="entry name" value="t-snare proteins"/>
    <property type="match status" value="1"/>
</dbReference>
<dbReference type="GO" id="GO:0000149">
    <property type="term" value="F:SNARE binding"/>
    <property type="evidence" value="ECO:0007669"/>
    <property type="project" value="TreeGrafter"/>
</dbReference>
<keyword evidence="5" id="KW-0472">Membrane</keyword>
<dbReference type="SMART" id="SM00397">
    <property type="entry name" value="t_SNARE"/>
    <property type="match status" value="1"/>
</dbReference>
<evidence type="ECO:0000256" key="2">
    <source>
        <dbReference type="ARBA" id="ARBA00009063"/>
    </source>
</evidence>
<keyword evidence="3" id="KW-0175">Coiled coil</keyword>
<dbReference type="SUPFAM" id="SSF58038">
    <property type="entry name" value="SNARE fusion complex"/>
    <property type="match status" value="1"/>
</dbReference>
<dbReference type="Proteomes" id="UP000275078">
    <property type="component" value="Unassembled WGS sequence"/>
</dbReference>
<sequence length="276" mass="31455">MNHLRHDANNDPTSQELSDLSERIDAAKREMDQILRDRKAQIDETDSNRAAAQGHQIDAKMAQIVASNKALVEHIRILKTKYQHDQGTFKIIENEGIRFMKLTQDHRRGEHEVQKPFQSAAMSTRRGQAQSALSNAKDRQEQIDKISQQMEVLLNLFQDMNTLVQEQDVAVQQIEQKTYQAQEDVNQGVVELDQGIVKAKSARRKKWWCLLIVVILIVIIVIVVMVVVVKPIIEESNNKKRSLEYLNLARRSILEGSSSPLLGRSIPPQARRALLG</sequence>
<dbReference type="InterPro" id="IPR000727">
    <property type="entry name" value="T_SNARE_dom"/>
</dbReference>
<comment type="similarity">
    <text evidence="2">Belongs to the syntaxin family.</text>
</comment>
<organism evidence="7 8">
    <name type="scientific">Ascobolus immersus RN42</name>
    <dbReference type="NCBI Taxonomy" id="1160509"/>
    <lineage>
        <taxon>Eukaryota</taxon>
        <taxon>Fungi</taxon>
        <taxon>Dikarya</taxon>
        <taxon>Ascomycota</taxon>
        <taxon>Pezizomycotina</taxon>
        <taxon>Pezizomycetes</taxon>
        <taxon>Pezizales</taxon>
        <taxon>Ascobolaceae</taxon>
        <taxon>Ascobolus</taxon>
    </lineage>
</organism>
<dbReference type="STRING" id="1160509.A0A3N4I6H4"/>
<evidence type="ECO:0000256" key="5">
    <source>
        <dbReference type="SAM" id="Phobius"/>
    </source>
</evidence>
<evidence type="ECO:0000259" key="6">
    <source>
        <dbReference type="PROSITE" id="PS50192"/>
    </source>
</evidence>
<comment type="subcellular location">
    <subcellularLocation>
        <location evidence="1">Membrane</location>
        <topology evidence="1">Single-pass type IV membrane protein</topology>
    </subcellularLocation>
</comment>
<dbReference type="GO" id="GO:0005484">
    <property type="term" value="F:SNAP receptor activity"/>
    <property type="evidence" value="ECO:0007669"/>
    <property type="project" value="TreeGrafter"/>
</dbReference>
<dbReference type="GO" id="GO:0006886">
    <property type="term" value="P:intracellular protein transport"/>
    <property type="evidence" value="ECO:0007669"/>
    <property type="project" value="TreeGrafter"/>
</dbReference>
<reference evidence="7 8" key="1">
    <citation type="journal article" date="2018" name="Nat. Ecol. Evol.">
        <title>Pezizomycetes genomes reveal the molecular basis of ectomycorrhizal truffle lifestyle.</title>
        <authorList>
            <person name="Murat C."/>
            <person name="Payen T."/>
            <person name="Noel B."/>
            <person name="Kuo A."/>
            <person name="Morin E."/>
            <person name="Chen J."/>
            <person name="Kohler A."/>
            <person name="Krizsan K."/>
            <person name="Balestrini R."/>
            <person name="Da Silva C."/>
            <person name="Montanini B."/>
            <person name="Hainaut M."/>
            <person name="Levati E."/>
            <person name="Barry K.W."/>
            <person name="Belfiori B."/>
            <person name="Cichocki N."/>
            <person name="Clum A."/>
            <person name="Dockter R.B."/>
            <person name="Fauchery L."/>
            <person name="Guy J."/>
            <person name="Iotti M."/>
            <person name="Le Tacon F."/>
            <person name="Lindquist E.A."/>
            <person name="Lipzen A."/>
            <person name="Malagnac F."/>
            <person name="Mello A."/>
            <person name="Molinier V."/>
            <person name="Miyauchi S."/>
            <person name="Poulain J."/>
            <person name="Riccioni C."/>
            <person name="Rubini A."/>
            <person name="Sitrit Y."/>
            <person name="Splivallo R."/>
            <person name="Traeger S."/>
            <person name="Wang M."/>
            <person name="Zifcakova L."/>
            <person name="Wipf D."/>
            <person name="Zambonelli A."/>
            <person name="Paolocci F."/>
            <person name="Nowrousian M."/>
            <person name="Ottonello S."/>
            <person name="Baldrian P."/>
            <person name="Spatafora J.W."/>
            <person name="Henrissat B."/>
            <person name="Nagy L.G."/>
            <person name="Aury J.M."/>
            <person name="Wincker P."/>
            <person name="Grigoriev I.V."/>
            <person name="Bonfante P."/>
            <person name="Martin F.M."/>
        </authorList>
    </citation>
    <scope>NUCLEOTIDE SEQUENCE [LARGE SCALE GENOMIC DNA]</scope>
    <source>
        <strain evidence="7 8">RN42</strain>
    </source>
</reference>
<keyword evidence="5" id="KW-1133">Transmembrane helix</keyword>
<feature type="compositionally biased region" description="Polar residues" evidence="4">
    <location>
        <begin position="116"/>
        <end position="134"/>
    </location>
</feature>
<dbReference type="GO" id="GO:0031201">
    <property type="term" value="C:SNARE complex"/>
    <property type="evidence" value="ECO:0007669"/>
    <property type="project" value="TreeGrafter"/>
</dbReference>
<dbReference type="GO" id="GO:0048278">
    <property type="term" value="P:vesicle docking"/>
    <property type="evidence" value="ECO:0007669"/>
    <property type="project" value="TreeGrafter"/>
</dbReference>
<accession>A0A3N4I6H4</accession>
<dbReference type="GO" id="GO:0006906">
    <property type="term" value="P:vesicle fusion"/>
    <property type="evidence" value="ECO:0007669"/>
    <property type="project" value="TreeGrafter"/>
</dbReference>
<evidence type="ECO:0000256" key="3">
    <source>
        <dbReference type="SAM" id="Coils"/>
    </source>
</evidence>
<keyword evidence="8" id="KW-1185">Reference proteome</keyword>
<dbReference type="InterPro" id="IPR045242">
    <property type="entry name" value="Syntaxin"/>
</dbReference>
<dbReference type="GO" id="GO:0005886">
    <property type="term" value="C:plasma membrane"/>
    <property type="evidence" value="ECO:0007669"/>
    <property type="project" value="TreeGrafter"/>
</dbReference>
<evidence type="ECO:0000256" key="4">
    <source>
        <dbReference type="SAM" id="MobiDB-lite"/>
    </source>
</evidence>
<proteinExistence type="inferred from homology"/>
<dbReference type="PANTHER" id="PTHR19957:SF307">
    <property type="entry name" value="PROTEIN SSO1-RELATED"/>
    <property type="match status" value="1"/>
</dbReference>
<keyword evidence="5" id="KW-0812">Transmembrane</keyword>
<feature type="transmembrane region" description="Helical" evidence="5">
    <location>
        <begin position="207"/>
        <end position="229"/>
    </location>
</feature>
<feature type="coiled-coil region" evidence="3">
    <location>
        <begin position="17"/>
        <end position="44"/>
    </location>
</feature>
<evidence type="ECO:0000313" key="7">
    <source>
        <dbReference type="EMBL" id="RPA79710.1"/>
    </source>
</evidence>
<evidence type="ECO:0000313" key="8">
    <source>
        <dbReference type="Proteomes" id="UP000275078"/>
    </source>
</evidence>
<feature type="domain" description="T-SNARE coiled-coil homology" evidence="6">
    <location>
        <begin position="133"/>
        <end position="195"/>
    </location>
</feature>
<protein>
    <recommendedName>
        <fullName evidence="6">t-SNARE coiled-coil homology domain-containing protein</fullName>
    </recommendedName>
</protein>
<dbReference type="EMBL" id="ML119695">
    <property type="protein sequence ID" value="RPA79710.1"/>
    <property type="molecule type" value="Genomic_DNA"/>
</dbReference>
<dbReference type="OrthoDB" id="10255013at2759"/>
<dbReference type="Pfam" id="PF05739">
    <property type="entry name" value="SNARE"/>
    <property type="match status" value="1"/>
</dbReference>
<dbReference type="GO" id="GO:0006887">
    <property type="term" value="P:exocytosis"/>
    <property type="evidence" value="ECO:0007669"/>
    <property type="project" value="TreeGrafter"/>
</dbReference>